<organism evidence="1 2">
    <name type="scientific">Karstenula rhodostoma CBS 690.94</name>
    <dbReference type="NCBI Taxonomy" id="1392251"/>
    <lineage>
        <taxon>Eukaryota</taxon>
        <taxon>Fungi</taxon>
        <taxon>Dikarya</taxon>
        <taxon>Ascomycota</taxon>
        <taxon>Pezizomycotina</taxon>
        <taxon>Dothideomycetes</taxon>
        <taxon>Pleosporomycetidae</taxon>
        <taxon>Pleosporales</taxon>
        <taxon>Massarineae</taxon>
        <taxon>Didymosphaeriaceae</taxon>
        <taxon>Karstenula</taxon>
    </lineage>
</organism>
<dbReference type="AlphaFoldDB" id="A0A9P4UAP8"/>
<evidence type="ECO:0000313" key="2">
    <source>
        <dbReference type="Proteomes" id="UP000799764"/>
    </source>
</evidence>
<sequence>MTSAIRLGVPPILLKKVKKTRNYRIVEKAAKKAGHKKLVLGESYLLRFKSKPGLVNHQALIVGTVKHRTANPNDGALDFEASSSELTKPLRVPVGRIARAKQKCLEMHGAKCKHRGIERVYDCKQTLDRWGKQSAFIFKGNADPEFADPAKFVQTGKAILEKDTTYDVVYNNCGTHARKIENIAKLKPGQNPLVDIELQDLNNLTLEESA</sequence>
<proteinExistence type="predicted"/>
<comment type="caution">
    <text evidence="1">The sequence shown here is derived from an EMBL/GenBank/DDBJ whole genome shotgun (WGS) entry which is preliminary data.</text>
</comment>
<accession>A0A9P4UAP8</accession>
<gene>
    <name evidence="1" type="ORF">P171DRAFT_522031</name>
</gene>
<dbReference type="OrthoDB" id="3788724at2759"/>
<protein>
    <submittedName>
        <fullName evidence="1">Uncharacterized protein</fullName>
    </submittedName>
</protein>
<reference evidence="1" key="1">
    <citation type="journal article" date="2020" name="Stud. Mycol.">
        <title>101 Dothideomycetes genomes: a test case for predicting lifestyles and emergence of pathogens.</title>
        <authorList>
            <person name="Haridas S."/>
            <person name="Albert R."/>
            <person name="Binder M."/>
            <person name="Bloem J."/>
            <person name="Labutti K."/>
            <person name="Salamov A."/>
            <person name="Andreopoulos B."/>
            <person name="Baker S."/>
            <person name="Barry K."/>
            <person name="Bills G."/>
            <person name="Bluhm B."/>
            <person name="Cannon C."/>
            <person name="Castanera R."/>
            <person name="Culley D."/>
            <person name="Daum C."/>
            <person name="Ezra D."/>
            <person name="Gonzalez J."/>
            <person name="Henrissat B."/>
            <person name="Kuo A."/>
            <person name="Liang C."/>
            <person name="Lipzen A."/>
            <person name="Lutzoni F."/>
            <person name="Magnuson J."/>
            <person name="Mondo S."/>
            <person name="Nolan M."/>
            <person name="Ohm R."/>
            <person name="Pangilinan J."/>
            <person name="Park H.-J."/>
            <person name="Ramirez L."/>
            <person name="Alfaro M."/>
            <person name="Sun H."/>
            <person name="Tritt A."/>
            <person name="Yoshinaga Y."/>
            <person name="Zwiers L.-H."/>
            <person name="Turgeon B."/>
            <person name="Goodwin S."/>
            <person name="Spatafora J."/>
            <person name="Crous P."/>
            <person name="Grigoriev I."/>
        </authorList>
    </citation>
    <scope>NUCLEOTIDE SEQUENCE</scope>
    <source>
        <strain evidence="1">CBS 690.94</strain>
    </source>
</reference>
<evidence type="ECO:0000313" key="1">
    <source>
        <dbReference type="EMBL" id="KAF2443480.1"/>
    </source>
</evidence>
<dbReference type="Proteomes" id="UP000799764">
    <property type="component" value="Unassembled WGS sequence"/>
</dbReference>
<keyword evidence="2" id="KW-1185">Reference proteome</keyword>
<name>A0A9P4UAP8_9PLEO</name>
<dbReference type="EMBL" id="MU001502">
    <property type="protein sequence ID" value="KAF2443480.1"/>
    <property type="molecule type" value="Genomic_DNA"/>
</dbReference>